<dbReference type="InterPro" id="IPR049552">
    <property type="entry name" value="PKS_DH_N"/>
</dbReference>
<dbReference type="OrthoDB" id="329835at2759"/>
<evidence type="ECO:0000259" key="51">
    <source>
        <dbReference type="PROSITE" id="PS52019"/>
    </source>
</evidence>
<comment type="catalytic activity">
    <reaction evidence="34">
        <text>3-oxohexanoyl-[ACP] + NADPH + H(+) = (3R)-hydroxyhexanoyl-[ACP] + NADP(+)</text>
        <dbReference type="Rhea" id="RHEA:41824"/>
        <dbReference type="Rhea" id="RHEA-COMP:9629"/>
        <dbReference type="Rhea" id="RHEA-COMP:9630"/>
        <dbReference type="ChEBI" id="CHEBI:15378"/>
        <dbReference type="ChEBI" id="CHEBI:57783"/>
        <dbReference type="ChEBI" id="CHEBI:58349"/>
        <dbReference type="ChEBI" id="CHEBI:78456"/>
        <dbReference type="ChEBI" id="CHEBI:78457"/>
    </reaction>
    <physiologicalReaction direction="left-to-right" evidence="34">
        <dbReference type="Rhea" id="RHEA:41825"/>
    </physiologicalReaction>
</comment>
<comment type="catalytic activity">
    <reaction evidence="20">
        <text>a (3R)-hydroxyacyl-[ACP] + NADP(+) = a 3-oxoacyl-[ACP] + NADPH + H(+)</text>
        <dbReference type="Rhea" id="RHEA:17397"/>
        <dbReference type="Rhea" id="RHEA-COMP:9916"/>
        <dbReference type="Rhea" id="RHEA-COMP:9945"/>
        <dbReference type="ChEBI" id="CHEBI:15378"/>
        <dbReference type="ChEBI" id="CHEBI:57783"/>
        <dbReference type="ChEBI" id="CHEBI:58349"/>
        <dbReference type="ChEBI" id="CHEBI:78776"/>
        <dbReference type="ChEBI" id="CHEBI:78827"/>
        <dbReference type="EC" id="1.1.1.100"/>
    </reaction>
    <physiologicalReaction direction="right-to-left" evidence="20">
        <dbReference type="Rhea" id="RHEA:17399"/>
    </physiologicalReaction>
</comment>
<evidence type="ECO:0000259" key="50">
    <source>
        <dbReference type="PROSITE" id="PS52004"/>
    </source>
</evidence>
<feature type="region of interest" description="C-terminal hotdog fold" evidence="48">
    <location>
        <begin position="994"/>
        <end position="1124"/>
    </location>
</feature>
<evidence type="ECO:0000256" key="46">
    <source>
        <dbReference type="ARBA" id="ARBA00049521"/>
    </source>
</evidence>
<dbReference type="InterPro" id="IPR020841">
    <property type="entry name" value="PKS_Beta-ketoAc_synthase_dom"/>
</dbReference>
<dbReference type="SUPFAM" id="SSF47336">
    <property type="entry name" value="ACP-like"/>
    <property type="match status" value="1"/>
</dbReference>
<comment type="catalytic activity">
    <reaction evidence="39">
        <text>(2E)-octadecenoyl-[ACP] + NADPH + H(+) = octadecanoyl-[ACP] + NADP(+)</text>
        <dbReference type="Rhea" id="RHEA:41928"/>
        <dbReference type="Rhea" id="RHEA-COMP:9655"/>
        <dbReference type="Rhea" id="RHEA-COMP:9656"/>
        <dbReference type="ChEBI" id="CHEBI:15378"/>
        <dbReference type="ChEBI" id="CHEBI:57783"/>
        <dbReference type="ChEBI" id="CHEBI:58349"/>
        <dbReference type="ChEBI" id="CHEBI:78489"/>
        <dbReference type="ChEBI" id="CHEBI:78495"/>
    </reaction>
    <physiologicalReaction direction="left-to-right" evidence="39">
        <dbReference type="Rhea" id="RHEA:41929"/>
    </physiologicalReaction>
</comment>
<evidence type="ECO:0000256" key="34">
    <source>
        <dbReference type="ARBA" id="ARBA00048571"/>
    </source>
</evidence>
<dbReference type="FunCoup" id="A0A6J0BYH8">
    <property type="interactions" value="50"/>
</dbReference>
<feature type="domain" description="Ketosynthase family 3 (KS3)" evidence="50">
    <location>
        <begin position="14"/>
        <end position="419"/>
    </location>
</feature>
<evidence type="ECO:0000256" key="4">
    <source>
        <dbReference type="ARBA" id="ARBA00022679"/>
    </source>
</evidence>
<evidence type="ECO:0000256" key="28">
    <source>
        <dbReference type="ARBA" id="ARBA00047961"/>
    </source>
</evidence>
<dbReference type="Gene3D" id="3.40.47.10">
    <property type="match status" value="1"/>
</dbReference>
<evidence type="ECO:0000256" key="47">
    <source>
        <dbReference type="ARBA" id="ARBA00049533"/>
    </source>
</evidence>
<comment type="catalytic activity">
    <reaction evidence="30">
        <text>(2E)-dodecenoyl-[ACP] + NADPH + H(+) = dodecanoyl-[ACP] + NADP(+)</text>
        <dbReference type="Rhea" id="RHEA:41880"/>
        <dbReference type="Rhea" id="RHEA-COMP:9643"/>
        <dbReference type="Rhea" id="RHEA-COMP:9644"/>
        <dbReference type="ChEBI" id="CHEBI:15378"/>
        <dbReference type="ChEBI" id="CHEBI:57783"/>
        <dbReference type="ChEBI" id="CHEBI:58349"/>
        <dbReference type="ChEBI" id="CHEBI:65264"/>
        <dbReference type="ChEBI" id="CHEBI:78472"/>
    </reaction>
    <physiologicalReaction direction="left-to-right" evidence="30">
        <dbReference type="Rhea" id="RHEA:41881"/>
    </physiologicalReaction>
</comment>
<dbReference type="CDD" id="cd00833">
    <property type="entry name" value="PKS"/>
    <property type="match status" value="1"/>
</dbReference>
<comment type="catalytic activity">
    <reaction evidence="12">
        <text>a (3R)-hydroxyacyl-[ACP] = a (2E)-enoyl-[ACP] + H2O</text>
        <dbReference type="Rhea" id="RHEA:13097"/>
        <dbReference type="Rhea" id="RHEA-COMP:9925"/>
        <dbReference type="Rhea" id="RHEA-COMP:9945"/>
        <dbReference type="ChEBI" id="CHEBI:15377"/>
        <dbReference type="ChEBI" id="CHEBI:78784"/>
        <dbReference type="ChEBI" id="CHEBI:78827"/>
        <dbReference type="EC" id="4.2.1.59"/>
    </reaction>
    <physiologicalReaction direction="left-to-right" evidence="12">
        <dbReference type="Rhea" id="RHEA:13098"/>
    </physiologicalReaction>
</comment>
<evidence type="ECO:0000256" key="19">
    <source>
        <dbReference type="ARBA" id="ARBA00047394"/>
    </source>
</evidence>
<evidence type="ECO:0000256" key="25">
    <source>
        <dbReference type="ARBA" id="ARBA00047810"/>
    </source>
</evidence>
<evidence type="ECO:0000259" key="49">
    <source>
        <dbReference type="PROSITE" id="PS50075"/>
    </source>
</evidence>
<dbReference type="Proteomes" id="UP000829291">
    <property type="component" value="Chromosome 3"/>
</dbReference>
<comment type="catalytic activity">
    <reaction evidence="14">
        <text>(3R)-hydroxyoctadecanoyl-[ACP] = (2E)-octadecenoyl-[ACP] + H2O</text>
        <dbReference type="Rhea" id="RHEA:41924"/>
        <dbReference type="Rhea" id="RHEA-COMP:9654"/>
        <dbReference type="Rhea" id="RHEA-COMP:9655"/>
        <dbReference type="ChEBI" id="CHEBI:15377"/>
        <dbReference type="ChEBI" id="CHEBI:78488"/>
        <dbReference type="ChEBI" id="CHEBI:78489"/>
    </reaction>
    <physiologicalReaction direction="left-to-right" evidence="14">
        <dbReference type="Rhea" id="RHEA:41925"/>
    </physiologicalReaction>
</comment>
<evidence type="ECO:0000256" key="14">
    <source>
        <dbReference type="ARBA" id="ARBA00023399"/>
    </source>
</evidence>
<dbReference type="InterPro" id="IPR014043">
    <property type="entry name" value="Acyl_transferase_dom"/>
</dbReference>
<evidence type="ECO:0000256" key="11">
    <source>
        <dbReference type="ARBA" id="ARBA00023388"/>
    </source>
</evidence>
<dbReference type="Gene3D" id="3.10.129.110">
    <property type="entry name" value="Polyketide synthase dehydratase"/>
    <property type="match status" value="1"/>
</dbReference>
<comment type="catalytic activity">
    <reaction evidence="24">
        <text>dodecanoyl-[ACP] + malonyl-[ACP] + H(+) = 3-oxotetradecanoyl-[ACP] + holo-[ACP] + CO2</text>
        <dbReference type="Rhea" id="RHEA:41884"/>
        <dbReference type="Rhea" id="RHEA-COMP:9623"/>
        <dbReference type="Rhea" id="RHEA-COMP:9644"/>
        <dbReference type="Rhea" id="RHEA-COMP:9645"/>
        <dbReference type="Rhea" id="RHEA-COMP:9685"/>
        <dbReference type="ChEBI" id="CHEBI:15378"/>
        <dbReference type="ChEBI" id="CHEBI:16526"/>
        <dbReference type="ChEBI" id="CHEBI:64479"/>
        <dbReference type="ChEBI" id="CHEBI:65264"/>
        <dbReference type="ChEBI" id="CHEBI:78449"/>
        <dbReference type="ChEBI" id="CHEBI:78473"/>
    </reaction>
    <physiologicalReaction direction="left-to-right" evidence="24">
        <dbReference type="Rhea" id="RHEA:41885"/>
    </physiologicalReaction>
</comment>
<dbReference type="InterPro" id="IPR016039">
    <property type="entry name" value="Thiolase-like"/>
</dbReference>
<feature type="active site" description="Proton acceptor; for dehydratase activity" evidence="48">
    <location>
        <position position="893"/>
    </location>
</feature>
<dbReference type="GeneID" id="107223937"/>
<dbReference type="PROSITE" id="PS50075">
    <property type="entry name" value="CARRIER"/>
    <property type="match status" value="1"/>
</dbReference>
<dbReference type="GO" id="GO:0004315">
    <property type="term" value="F:3-oxoacyl-[acyl-carrier-protein] synthase activity"/>
    <property type="evidence" value="ECO:0007669"/>
    <property type="project" value="UniProtKB-EC"/>
</dbReference>
<evidence type="ECO:0000256" key="48">
    <source>
        <dbReference type="PROSITE-ProRule" id="PRU01363"/>
    </source>
</evidence>
<comment type="catalytic activity">
    <reaction evidence="26">
        <text>(2E)-hexenoyl-[ACP] + NADPH + H(+) = hexanoyl-[ACP] + NADP(+)</text>
        <dbReference type="Rhea" id="RHEA:41832"/>
        <dbReference type="Rhea" id="RHEA-COMP:9631"/>
        <dbReference type="Rhea" id="RHEA-COMP:9632"/>
        <dbReference type="ChEBI" id="CHEBI:15378"/>
        <dbReference type="ChEBI" id="CHEBI:57783"/>
        <dbReference type="ChEBI" id="CHEBI:58349"/>
        <dbReference type="ChEBI" id="CHEBI:78458"/>
        <dbReference type="ChEBI" id="CHEBI:78459"/>
    </reaction>
    <physiologicalReaction direction="left-to-right" evidence="26">
        <dbReference type="Rhea" id="RHEA:41833"/>
    </physiologicalReaction>
</comment>
<dbReference type="GO" id="GO:0019171">
    <property type="term" value="F:(3R)-hydroxyacyl-[acyl-carrier-protein] dehydratase activity"/>
    <property type="evidence" value="ECO:0007669"/>
    <property type="project" value="UniProtKB-EC"/>
</dbReference>
<dbReference type="InterPro" id="IPR036291">
    <property type="entry name" value="NAD(P)-bd_dom_sf"/>
</dbReference>
<dbReference type="SUPFAM" id="SSF53474">
    <property type="entry name" value="alpha/beta-Hydrolases"/>
    <property type="match status" value="1"/>
</dbReference>
<dbReference type="InterPro" id="IPR014030">
    <property type="entry name" value="Ketoacyl_synth_N"/>
</dbReference>
<evidence type="ECO:0000256" key="40">
    <source>
        <dbReference type="ARBA" id="ARBA00049109"/>
    </source>
</evidence>
<dbReference type="InterPro" id="IPR042104">
    <property type="entry name" value="PKS_dehydratase_sf"/>
</dbReference>
<dbReference type="InterPro" id="IPR029058">
    <property type="entry name" value="AB_hydrolase_fold"/>
</dbReference>
<comment type="catalytic activity">
    <reaction evidence="36">
        <text>holo-[ACP] + acetyl-CoA = acetyl-[ACP] + CoA</text>
        <dbReference type="Rhea" id="RHEA:41788"/>
        <dbReference type="Rhea" id="RHEA-COMP:9621"/>
        <dbReference type="Rhea" id="RHEA-COMP:9685"/>
        <dbReference type="ChEBI" id="CHEBI:57287"/>
        <dbReference type="ChEBI" id="CHEBI:57288"/>
        <dbReference type="ChEBI" id="CHEBI:64479"/>
        <dbReference type="ChEBI" id="CHEBI:78446"/>
        <dbReference type="EC" id="2.3.1.38"/>
    </reaction>
    <physiologicalReaction direction="left-to-right" evidence="36">
        <dbReference type="Rhea" id="RHEA:41789"/>
    </physiologicalReaction>
</comment>
<comment type="catalytic activity">
    <reaction evidence="27">
        <text>3-oxobutanoyl-[ACP] + NADPH + H(+) = (3R)-hydroxybutanoyl-[ACP] + NADP(+)</text>
        <dbReference type="Rhea" id="RHEA:41804"/>
        <dbReference type="Rhea" id="RHEA-COMP:9625"/>
        <dbReference type="Rhea" id="RHEA-COMP:9626"/>
        <dbReference type="ChEBI" id="CHEBI:15378"/>
        <dbReference type="ChEBI" id="CHEBI:57783"/>
        <dbReference type="ChEBI" id="CHEBI:58349"/>
        <dbReference type="ChEBI" id="CHEBI:78450"/>
        <dbReference type="ChEBI" id="CHEBI:78451"/>
    </reaction>
    <physiologicalReaction direction="left-to-right" evidence="27">
        <dbReference type="Rhea" id="RHEA:41805"/>
    </physiologicalReaction>
</comment>
<comment type="catalytic activity">
    <reaction evidence="15">
        <text>(3R)-hydroxyhexadecanoyl-[ACP] = (2E)-hexadecenoyl-[ACP] + H2O</text>
        <dbReference type="Rhea" id="RHEA:41908"/>
        <dbReference type="Rhea" id="RHEA-COMP:9650"/>
        <dbReference type="Rhea" id="RHEA-COMP:9651"/>
        <dbReference type="ChEBI" id="CHEBI:15377"/>
        <dbReference type="ChEBI" id="CHEBI:78480"/>
        <dbReference type="ChEBI" id="CHEBI:78481"/>
    </reaction>
    <physiologicalReaction direction="left-to-right" evidence="15">
        <dbReference type="Rhea" id="RHEA:41909"/>
    </physiologicalReaction>
</comment>
<evidence type="ECO:0000256" key="15">
    <source>
        <dbReference type="ARBA" id="ARBA00023401"/>
    </source>
</evidence>
<dbReference type="InterPro" id="IPR020843">
    <property type="entry name" value="ER"/>
</dbReference>
<comment type="catalytic activity">
    <reaction evidence="18">
        <text>3-oxooctadecanoyl-[ACP] + NADPH + H(+) = (3R)-hydroxyoctadecanoyl-[ACP] + NADP(+)</text>
        <dbReference type="Rhea" id="RHEA:41920"/>
        <dbReference type="Rhea" id="RHEA-COMP:9653"/>
        <dbReference type="Rhea" id="RHEA-COMP:9654"/>
        <dbReference type="ChEBI" id="CHEBI:15378"/>
        <dbReference type="ChEBI" id="CHEBI:57783"/>
        <dbReference type="ChEBI" id="CHEBI:58349"/>
        <dbReference type="ChEBI" id="CHEBI:78487"/>
        <dbReference type="ChEBI" id="CHEBI:78488"/>
    </reaction>
    <physiologicalReaction direction="left-to-right" evidence="18">
        <dbReference type="Rhea" id="RHEA:41921"/>
    </physiologicalReaction>
</comment>
<dbReference type="PANTHER" id="PTHR43775">
    <property type="entry name" value="FATTY ACID SYNTHASE"/>
    <property type="match status" value="1"/>
</dbReference>
<dbReference type="InterPro" id="IPR016035">
    <property type="entry name" value="Acyl_Trfase/lysoPLipase"/>
</dbReference>
<dbReference type="InterPro" id="IPR011032">
    <property type="entry name" value="GroES-like_sf"/>
</dbReference>
<dbReference type="GO" id="GO:0141148">
    <property type="term" value="F:enoyl-[acyl-carrier-protein] reductase (NADPH) activity"/>
    <property type="evidence" value="ECO:0007669"/>
    <property type="project" value="UniProtKB-EC"/>
</dbReference>
<dbReference type="PROSITE" id="PS52004">
    <property type="entry name" value="KS3_2"/>
    <property type="match status" value="1"/>
</dbReference>
<dbReference type="Gene3D" id="1.10.1200.10">
    <property type="entry name" value="ACP-like"/>
    <property type="match status" value="1"/>
</dbReference>
<dbReference type="GO" id="GO:0016297">
    <property type="term" value="F:fatty acyl-[ACP] hydrolase activity"/>
    <property type="evidence" value="ECO:0007669"/>
    <property type="project" value="UniProtKB-EC"/>
</dbReference>
<evidence type="ECO:0000256" key="43">
    <source>
        <dbReference type="ARBA" id="ARBA00049414"/>
    </source>
</evidence>
<dbReference type="CDD" id="cd05195">
    <property type="entry name" value="enoyl_red"/>
    <property type="match status" value="1"/>
</dbReference>
<feature type="domain" description="PKS/mFAS DH" evidence="51">
    <location>
        <begin position="856"/>
        <end position="1124"/>
    </location>
</feature>
<dbReference type="Pfam" id="PF08659">
    <property type="entry name" value="KR"/>
    <property type="match status" value="1"/>
</dbReference>
<evidence type="ECO:0000256" key="37">
    <source>
        <dbReference type="ARBA" id="ARBA00048704"/>
    </source>
</evidence>
<comment type="catalytic activity">
    <reaction evidence="16">
        <text>(3R)-hydroxybutanoyl-[ACP] = (2E)-butenoyl-[ACP] + H2O</text>
        <dbReference type="Rhea" id="RHEA:41808"/>
        <dbReference type="Rhea" id="RHEA-COMP:9626"/>
        <dbReference type="Rhea" id="RHEA-COMP:9627"/>
        <dbReference type="ChEBI" id="CHEBI:15377"/>
        <dbReference type="ChEBI" id="CHEBI:78451"/>
        <dbReference type="ChEBI" id="CHEBI:78453"/>
    </reaction>
    <physiologicalReaction direction="left-to-right" evidence="16">
        <dbReference type="Rhea" id="RHEA:41809"/>
    </physiologicalReaction>
</comment>
<dbReference type="SUPFAM" id="SSF50129">
    <property type="entry name" value="GroES-like"/>
    <property type="match status" value="1"/>
</dbReference>
<comment type="catalytic activity">
    <reaction evidence="43">
        <text>3-oxohexadecanoyl-[ACP] + NADPH + H(+) = (3R)-hydroxyhexadecanoyl-[ACP] + NADP(+)</text>
        <dbReference type="Rhea" id="RHEA:41904"/>
        <dbReference type="Rhea" id="RHEA-COMP:9649"/>
        <dbReference type="Rhea" id="RHEA-COMP:9650"/>
        <dbReference type="ChEBI" id="CHEBI:15378"/>
        <dbReference type="ChEBI" id="CHEBI:57783"/>
        <dbReference type="ChEBI" id="CHEBI:58349"/>
        <dbReference type="ChEBI" id="CHEBI:78478"/>
        <dbReference type="ChEBI" id="CHEBI:78480"/>
    </reaction>
    <physiologicalReaction direction="left-to-right" evidence="43">
        <dbReference type="Rhea" id="RHEA:41905"/>
    </physiologicalReaction>
</comment>
<feature type="region of interest" description="N-terminal hotdog fold" evidence="48">
    <location>
        <begin position="856"/>
        <end position="980"/>
    </location>
</feature>
<dbReference type="InterPro" id="IPR018201">
    <property type="entry name" value="Ketoacyl_synth_AS"/>
</dbReference>
<evidence type="ECO:0000313" key="53">
    <source>
        <dbReference type="RefSeq" id="XP_015519294.1"/>
    </source>
</evidence>
<feature type="active site" description="Proton donor; for dehydratase activity" evidence="48">
    <location>
        <position position="1044"/>
    </location>
</feature>
<dbReference type="PROSITE" id="PS00606">
    <property type="entry name" value="KS3_1"/>
    <property type="match status" value="1"/>
</dbReference>
<keyword evidence="52" id="KW-1185">Reference proteome</keyword>
<dbReference type="InterPro" id="IPR032821">
    <property type="entry name" value="PKS_assoc"/>
</dbReference>
<comment type="catalytic activity">
    <reaction evidence="11">
        <text>(3R)-hydroxydecanoyl-[ACP] = (2E)-decenoyl-[ACP] + H2O</text>
        <dbReference type="Rhea" id="RHEA:41860"/>
        <dbReference type="Rhea" id="RHEA-COMP:9638"/>
        <dbReference type="Rhea" id="RHEA-COMP:9639"/>
        <dbReference type="ChEBI" id="CHEBI:15377"/>
        <dbReference type="ChEBI" id="CHEBI:78466"/>
        <dbReference type="ChEBI" id="CHEBI:78467"/>
    </reaction>
    <physiologicalReaction direction="left-to-right" evidence="11">
        <dbReference type="Rhea" id="RHEA:41861"/>
    </physiologicalReaction>
</comment>
<dbReference type="InterPro" id="IPR001227">
    <property type="entry name" value="Ac_transferase_dom_sf"/>
</dbReference>
<dbReference type="Gene3D" id="3.40.50.1820">
    <property type="entry name" value="alpha/beta hydrolase"/>
    <property type="match status" value="1"/>
</dbReference>
<dbReference type="Pfam" id="PF16197">
    <property type="entry name" value="KAsynt_C_assoc"/>
    <property type="match status" value="1"/>
</dbReference>
<keyword evidence="3" id="KW-0597">Phosphoprotein</keyword>
<evidence type="ECO:0000256" key="42">
    <source>
        <dbReference type="ARBA" id="ARBA00049263"/>
    </source>
</evidence>
<evidence type="ECO:0000256" key="12">
    <source>
        <dbReference type="ARBA" id="ARBA00023394"/>
    </source>
</evidence>
<comment type="catalytic activity">
    <reaction evidence="31">
        <text>tetradecanoyl-[ACP] + H2O = tetradecanoate + holo-[ACP] + H(+)</text>
        <dbReference type="Rhea" id="RHEA:30123"/>
        <dbReference type="Rhea" id="RHEA-COMP:9648"/>
        <dbReference type="Rhea" id="RHEA-COMP:9685"/>
        <dbReference type="ChEBI" id="CHEBI:15377"/>
        <dbReference type="ChEBI" id="CHEBI:15378"/>
        <dbReference type="ChEBI" id="CHEBI:30807"/>
        <dbReference type="ChEBI" id="CHEBI:64479"/>
        <dbReference type="ChEBI" id="CHEBI:78477"/>
        <dbReference type="EC" id="3.1.2.14"/>
    </reaction>
    <physiologicalReaction direction="left-to-right" evidence="31">
        <dbReference type="Rhea" id="RHEA:30124"/>
    </physiologicalReaction>
</comment>
<feature type="domain" description="Carrier" evidence="49">
    <location>
        <begin position="2003"/>
        <end position="2083"/>
    </location>
</feature>
<dbReference type="PANTHER" id="PTHR43775:SF23">
    <property type="entry name" value="FATTY ACID SYNTHASE 3"/>
    <property type="match status" value="1"/>
</dbReference>
<dbReference type="Pfam" id="PF21149">
    <property type="entry name" value="FAS_pseudo-KR"/>
    <property type="match status" value="1"/>
</dbReference>
<dbReference type="SMART" id="SM00829">
    <property type="entry name" value="PKS_ER"/>
    <property type="match status" value="1"/>
</dbReference>
<evidence type="ECO:0000256" key="30">
    <source>
        <dbReference type="ARBA" id="ARBA00048281"/>
    </source>
</evidence>
<dbReference type="SMART" id="SM00825">
    <property type="entry name" value="PKS_KS"/>
    <property type="match status" value="1"/>
</dbReference>
<evidence type="ECO:0000256" key="5">
    <source>
        <dbReference type="ARBA" id="ARBA00022799"/>
    </source>
</evidence>
<evidence type="ECO:0000256" key="45">
    <source>
        <dbReference type="ARBA" id="ARBA00049449"/>
    </source>
</evidence>
<evidence type="ECO:0000256" key="32">
    <source>
        <dbReference type="ARBA" id="ARBA00048420"/>
    </source>
</evidence>
<dbReference type="SUPFAM" id="SSF53901">
    <property type="entry name" value="Thiolase-like"/>
    <property type="match status" value="1"/>
</dbReference>
<dbReference type="Gene3D" id="3.40.366.10">
    <property type="entry name" value="Malonyl-Coenzyme A Acyl Carrier Protein, domain 2"/>
    <property type="match status" value="1"/>
</dbReference>
<comment type="catalytic activity">
    <reaction evidence="10">
        <text>(3R)-hydroxyhexanoyl-[ACP] = (2E)-hexenoyl-[ACP] + H2O</text>
        <dbReference type="Rhea" id="RHEA:41828"/>
        <dbReference type="Rhea" id="RHEA-COMP:9630"/>
        <dbReference type="Rhea" id="RHEA-COMP:9631"/>
        <dbReference type="ChEBI" id="CHEBI:15377"/>
        <dbReference type="ChEBI" id="CHEBI:78457"/>
        <dbReference type="ChEBI" id="CHEBI:78458"/>
    </reaction>
    <physiologicalReaction direction="left-to-right" evidence="10">
        <dbReference type="Rhea" id="RHEA:41829"/>
    </physiologicalReaction>
</comment>
<dbReference type="Gene3D" id="3.30.70.3290">
    <property type="match status" value="1"/>
</dbReference>
<comment type="catalytic activity">
    <reaction evidence="25">
        <text>(2E)-hexadecenoyl-[ACP] + NADPH + H(+) = hexadecanoyl-[ACP] + NADP(+)</text>
        <dbReference type="Rhea" id="RHEA:41912"/>
        <dbReference type="Rhea" id="RHEA-COMP:9651"/>
        <dbReference type="Rhea" id="RHEA-COMP:9652"/>
        <dbReference type="ChEBI" id="CHEBI:15378"/>
        <dbReference type="ChEBI" id="CHEBI:57783"/>
        <dbReference type="ChEBI" id="CHEBI:58349"/>
        <dbReference type="ChEBI" id="CHEBI:78481"/>
        <dbReference type="ChEBI" id="CHEBI:78483"/>
    </reaction>
    <physiologicalReaction direction="left-to-right" evidence="25">
        <dbReference type="Rhea" id="RHEA:41913"/>
    </physiologicalReaction>
</comment>
<comment type="catalytic activity">
    <reaction evidence="46">
        <text>(2E)-decenoyl-[ACP] + NADPH + H(+) = decanoyl-[ACP] + NADP(+)</text>
        <dbReference type="Rhea" id="RHEA:41864"/>
        <dbReference type="Rhea" id="RHEA-COMP:9639"/>
        <dbReference type="Rhea" id="RHEA-COMP:9640"/>
        <dbReference type="ChEBI" id="CHEBI:15378"/>
        <dbReference type="ChEBI" id="CHEBI:57783"/>
        <dbReference type="ChEBI" id="CHEBI:58349"/>
        <dbReference type="ChEBI" id="CHEBI:78467"/>
        <dbReference type="ChEBI" id="CHEBI:78468"/>
    </reaction>
    <physiologicalReaction direction="left-to-right" evidence="46">
        <dbReference type="Rhea" id="RHEA:41865"/>
    </physiologicalReaction>
</comment>
<keyword evidence="5" id="KW-0702">S-nitrosylation</keyword>
<gene>
    <name evidence="53" type="primary">LOC107223937</name>
</gene>
<evidence type="ECO:0000256" key="22">
    <source>
        <dbReference type="ARBA" id="ARBA00047451"/>
    </source>
</evidence>
<evidence type="ECO:0000256" key="24">
    <source>
        <dbReference type="ARBA" id="ARBA00047578"/>
    </source>
</evidence>
<organism evidence="53">
    <name type="scientific">Neodiprion lecontei</name>
    <name type="common">Redheaded pine sawfly</name>
    <dbReference type="NCBI Taxonomy" id="441921"/>
    <lineage>
        <taxon>Eukaryota</taxon>
        <taxon>Metazoa</taxon>
        <taxon>Ecdysozoa</taxon>
        <taxon>Arthropoda</taxon>
        <taxon>Hexapoda</taxon>
        <taxon>Insecta</taxon>
        <taxon>Pterygota</taxon>
        <taxon>Neoptera</taxon>
        <taxon>Endopterygota</taxon>
        <taxon>Hymenoptera</taxon>
        <taxon>Tenthredinoidea</taxon>
        <taxon>Diprionidae</taxon>
        <taxon>Diprioninae</taxon>
        <taxon>Neodiprion</taxon>
    </lineage>
</organism>
<dbReference type="InterPro" id="IPR001031">
    <property type="entry name" value="Thioesterase"/>
</dbReference>
<comment type="catalytic activity">
    <reaction evidence="35">
        <text>a 2,3-saturated acyl-[ACP] + NADP(+) = a (2E)-enoyl-[ACP] + NADPH + H(+)</text>
        <dbReference type="Rhea" id="RHEA:22564"/>
        <dbReference type="Rhea" id="RHEA-COMP:9925"/>
        <dbReference type="Rhea" id="RHEA-COMP:9926"/>
        <dbReference type="ChEBI" id="CHEBI:15378"/>
        <dbReference type="ChEBI" id="CHEBI:57783"/>
        <dbReference type="ChEBI" id="CHEBI:58349"/>
        <dbReference type="ChEBI" id="CHEBI:78784"/>
        <dbReference type="ChEBI" id="CHEBI:78785"/>
        <dbReference type="EC" id="1.3.1.39"/>
    </reaction>
    <physiologicalReaction direction="right-to-left" evidence="35">
        <dbReference type="Rhea" id="RHEA:22566"/>
    </physiologicalReaction>
</comment>
<evidence type="ECO:0000256" key="13">
    <source>
        <dbReference type="ARBA" id="ARBA00023398"/>
    </source>
</evidence>
<dbReference type="PROSITE" id="PS52019">
    <property type="entry name" value="PKS_MFAS_DH"/>
    <property type="match status" value="1"/>
</dbReference>
<dbReference type="InterPro" id="IPR036736">
    <property type="entry name" value="ACP-like_sf"/>
</dbReference>
<dbReference type="Pfam" id="PF00109">
    <property type="entry name" value="ketoacyl-synt"/>
    <property type="match status" value="1"/>
</dbReference>
<dbReference type="Pfam" id="PF00698">
    <property type="entry name" value="Acyl_transf_1"/>
    <property type="match status" value="1"/>
</dbReference>
<comment type="catalytic activity">
    <reaction evidence="40">
        <text>decanoyl-[ACP] + malonyl-[ACP] + H(+) = 3-oxododecanoyl-[ACP] + holo-[ACP] + CO2</text>
        <dbReference type="Rhea" id="RHEA:41868"/>
        <dbReference type="Rhea" id="RHEA-COMP:9623"/>
        <dbReference type="Rhea" id="RHEA-COMP:9640"/>
        <dbReference type="Rhea" id="RHEA-COMP:9641"/>
        <dbReference type="Rhea" id="RHEA-COMP:9685"/>
        <dbReference type="ChEBI" id="CHEBI:15378"/>
        <dbReference type="ChEBI" id="CHEBI:16526"/>
        <dbReference type="ChEBI" id="CHEBI:64479"/>
        <dbReference type="ChEBI" id="CHEBI:78449"/>
        <dbReference type="ChEBI" id="CHEBI:78468"/>
        <dbReference type="ChEBI" id="CHEBI:78469"/>
    </reaction>
    <physiologicalReaction direction="left-to-right" evidence="40">
        <dbReference type="Rhea" id="RHEA:41869"/>
    </physiologicalReaction>
</comment>
<keyword evidence="2" id="KW-0596">Phosphopantetheine</keyword>
<evidence type="ECO:0000256" key="33">
    <source>
        <dbReference type="ARBA" id="ARBA00048506"/>
    </source>
</evidence>
<keyword evidence="6" id="KW-0663">Pyridoxal phosphate</keyword>
<evidence type="ECO:0000256" key="23">
    <source>
        <dbReference type="ARBA" id="ARBA00047500"/>
    </source>
</evidence>
<comment type="function">
    <text evidence="17">Fatty acid synthetase is a multifunctional enzyme that catalyzes the de novo biosynthesis of long-chain saturated fatty acids starting from acetyl-CoA and malonyl-CoA in the presence of NADPH. This multifunctional protein contains 7 catalytic activities and a site for the binding of the prosthetic group 4'-phosphopantetheine of the acyl carrier protein ([ACP]) domain.</text>
</comment>
<dbReference type="InParanoid" id="A0A6J0BYH8"/>
<comment type="catalytic activity">
    <reaction evidence="45">
        <text>butanoyl-[ACP] + malonyl-[ACP] + H(+) = 3-oxohexanoyl-[ACP] + holo-[ACP] + CO2</text>
        <dbReference type="Rhea" id="RHEA:41820"/>
        <dbReference type="Rhea" id="RHEA-COMP:9623"/>
        <dbReference type="Rhea" id="RHEA-COMP:9628"/>
        <dbReference type="Rhea" id="RHEA-COMP:9629"/>
        <dbReference type="Rhea" id="RHEA-COMP:9685"/>
        <dbReference type="ChEBI" id="CHEBI:15378"/>
        <dbReference type="ChEBI" id="CHEBI:16526"/>
        <dbReference type="ChEBI" id="CHEBI:64479"/>
        <dbReference type="ChEBI" id="CHEBI:78449"/>
        <dbReference type="ChEBI" id="CHEBI:78454"/>
        <dbReference type="ChEBI" id="CHEBI:78456"/>
    </reaction>
    <physiologicalReaction direction="left-to-right" evidence="45">
        <dbReference type="Rhea" id="RHEA:41821"/>
    </physiologicalReaction>
</comment>
<evidence type="ECO:0000313" key="52">
    <source>
        <dbReference type="Proteomes" id="UP000829291"/>
    </source>
</evidence>
<evidence type="ECO:0000256" key="35">
    <source>
        <dbReference type="ARBA" id="ARBA00048650"/>
    </source>
</evidence>
<keyword evidence="7" id="KW-0007">Acetylation</keyword>
<dbReference type="FunFam" id="3.40.50.720:FF:000209">
    <property type="entry name" value="Polyketide synthase Pks12"/>
    <property type="match status" value="1"/>
</dbReference>
<dbReference type="GO" id="GO:0006633">
    <property type="term" value="P:fatty acid biosynthetic process"/>
    <property type="evidence" value="ECO:0007669"/>
    <property type="project" value="InterPro"/>
</dbReference>
<evidence type="ECO:0000256" key="38">
    <source>
        <dbReference type="ARBA" id="ARBA00048935"/>
    </source>
</evidence>
<comment type="catalytic activity">
    <reaction evidence="33">
        <text>a fatty acyl-[ACP] + malonyl-[ACP] + H(+) = a 3-oxoacyl-[ACP] + holo-[ACP] + CO2</text>
        <dbReference type="Rhea" id="RHEA:22836"/>
        <dbReference type="Rhea" id="RHEA-COMP:9623"/>
        <dbReference type="Rhea" id="RHEA-COMP:9685"/>
        <dbReference type="Rhea" id="RHEA-COMP:9916"/>
        <dbReference type="Rhea" id="RHEA-COMP:14125"/>
        <dbReference type="ChEBI" id="CHEBI:15378"/>
        <dbReference type="ChEBI" id="CHEBI:16526"/>
        <dbReference type="ChEBI" id="CHEBI:64479"/>
        <dbReference type="ChEBI" id="CHEBI:78449"/>
        <dbReference type="ChEBI" id="CHEBI:78776"/>
        <dbReference type="ChEBI" id="CHEBI:138651"/>
        <dbReference type="EC" id="2.3.1.41"/>
    </reaction>
    <physiologicalReaction direction="left-to-right" evidence="33">
        <dbReference type="Rhea" id="RHEA:22837"/>
    </physiologicalReaction>
</comment>
<dbReference type="SUPFAM" id="SSF51735">
    <property type="entry name" value="NAD(P)-binding Rossmann-fold domains"/>
    <property type="match status" value="2"/>
</dbReference>
<dbReference type="Pfam" id="PF13602">
    <property type="entry name" value="ADH_zinc_N_2"/>
    <property type="match status" value="1"/>
</dbReference>
<comment type="catalytic activity">
    <reaction evidence="38">
        <text>3-oxotetradecanoyl-[ACP] + NADPH + H(+) = (3R)-hydroxytetradecanoyl-[ACP] + NADP(+)</text>
        <dbReference type="Rhea" id="RHEA:41888"/>
        <dbReference type="Rhea" id="RHEA-COMP:9645"/>
        <dbReference type="Rhea" id="RHEA-COMP:9646"/>
        <dbReference type="ChEBI" id="CHEBI:15378"/>
        <dbReference type="ChEBI" id="CHEBI:57783"/>
        <dbReference type="ChEBI" id="CHEBI:58349"/>
        <dbReference type="ChEBI" id="CHEBI:78473"/>
        <dbReference type="ChEBI" id="CHEBI:78474"/>
    </reaction>
    <physiologicalReaction direction="left-to-right" evidence="38">
        <dbReference type="Rhea" id="RHEA:41889"/>
    </physiologicalReaction>
</comment>
<evidence type="ECO:0000256" key="10">
    <source>
        <dbReference type="ARBA" id="ARBA00023373"/>
    </source>
</evidence>
<proteinExistence type="predicted"/>
<comment type="catalytic activity">
    <reaction evidence="37">
        <text>hexadecanoyl-[ACP] + H2O = hexadecanoate + holo-[ACP] + H(+)</text>
        <dbReference type="Rhea" id="RHEA:41932"/>
        <dbReference type="Rhea" id="RHEA-COMP:9652"/>
        <dbReference type="Rhea" id="RHEA-COMP:9685"/>
        <dbReference type="ChEBI" id="CHEBI:7896"/>
        <dbReference type="ChEBI" id="CHEBI:15377"/>
        <dbReference type="ChEBI" id="CHEBI:15378"/>
        <dbReference type="ChEBI" id="CHEBI:64479"/>
        <dbReference type="ChEBI" id="CHEBI:78483"/>
        <dbReference type="EC" id="3.1.2.14"/>
    </reaction>
    <physiologicalReaction direction="left-to-right" evidence="37">
        <dbReference type="Rhea" id="RHEA:41933"/>
    </physiologicalReaction>
</comment>
<name>A0A6J0BYH8_NEOLC</name>
<dbReference type="SUPFAM" id="SSF52151">
    <property type="entry name" value="FabD/lysophospholipase-like"/>
    <property type="match status" value="1"/>
</dbReference>
<comment type="catalytic activity">
    <reaction evidence="13">
        <text>(3R)-hydroxytetradecanoyl-[ACP] = (2E)-tetradecenoyl-[ACP] + H2O</text>
        <dbReference type="Rhea" id="RHEA:41892"/>
        <dbReference type="Rhea" id="RHEA-COMP:9646"/>
        <dbReference type="Rhea" id="RHEA-COMP:9647"/>
        <dbReference type="ChEBI" id="CHEBI:15377"/>
        <dbReference type="ChEBI" id="CHEBI:78474"/>
        <dbReference type="ChEBI" id="CHEBI:78475"/>
    </reaction>
    <physiologicalReaction direction="left-to-right" evidence="13">
        <dbReference type="Rhea" id="RHEA:41893"/>
    </physiologicalReaction>
</comment>
<evidence type="ECO:0000256" key="2">
    <source>
        <dbReference type="ARBA" id="ARBA00022450"/>
    </source>
</evidence>
<dbReference type="RefSeq" id="XP_015519294.1">
    <property type="nucleotide sequence ID" value="XM_015663808.2"/>
</dbReference>
<evidence type="ECO:0000256" key="17">
    <source>
        <dbReference type="ARBA" id="ARBA00023442"/>
    </source>
</evidence>
<comment type="catalytic activity">
    <reaction evidence="22">
        <text>tetradecanoyl-[ACP] + malonyl-[ACP] + H(+) = 3-oxohexadecanoyl-[ACP] + holo-[ACP] + CO2</text>
        <dbReference type="Rhea" id="RHEA:41900"/>
        <dbReference type="Rhea" id="RHEA-COMP:9623"/>
        <dbReference type="Rhea" id="RHEA-COMP:9648"/>
        <dbReference type="Rhea" id="RHEA-COMP:9649"/>
        <dbReference type="Rhea" id="RHEA-COMP:9685"/>
        <dbReference type="ChEBI" id="CHEBI:15378"/>
        <dbReference type="ChEBI" id="CHEBI:16526"/>
        <dbReference type="ChEBI" id="CHEBI:64479"/>
        <dbReference type="ChEBI" id="CHEBI:78449"/>
        <dbReference type="ChEBI" id="CHEBI:78477"/>
        <dbReference type="ChEBI" id="CHEBI:78478"/>
    </reaction>
    <physiologicalReaction direction="left-to-right" evidence="22">
        <dbReference type="Rhea" id="RHEA:41901"/>
    </physiologicalReaction>
</comment>
<comment type="catalytic activity">
    <reaction evidence="41">
        <text>(2E)-tetradecenoyl-[ACP] + NADPH + H(+) = tetradecanoyl-[ACP] + NADP(+)</text>
        <dbReference type="Rhea" id="RHEA:41896"/>
        <dbReference type="Rhea" id="RHEA-COMP:9647"/>
        <dbReference type="Rhea" id="RHEA-COMP:9648"/>
        <dbReference type="ChEBI" id="CHEBI:15378"/>
        <dbReference type="ChEBI" id="CHEBI:57783"/>
        <dbReference type="ChEBI" id="CHEBI:58349"/>
        <dbReference type="ChEBI" id="CHEBI:78475"/>
        <dbReference type="ChEBI" id="CHEBI:78477"/>
    </reaction>
    <physiologicalReaction direction="left-to-right" evidence="41">
        <dbReference type="Rhea" id="RHEA:41897"/>
    </physiologicalReaction>
</comment>
<evidence type="ECO:0000256" key="41">
    <source>
        <dbReference type="ARBA" id="ARBA00049171"/>
    </source>
</evidence>
<comment type="catalytic activity">
    <reaction evidence="9">
        <text>(3R)-hydroxydodecanoyl-[ACP] = (2E)-dodecenoyl-[ACP] + H2O</text>
        <dbReference type="Rhea" id="RHEA:41876"/>
        <dbReference type="Rhea" id="RHEA-COMP:9642"/>
        <dbReference type="Rhea" id="RHEA-COMP:9643"/>
        <dbReference type="ChEBI" id="CHEBI:15377"/>
        <dbReference type="ChEBI" id="CHEBI:78470"/>
        <dbReference type="ChEBI" id="CHEBI:78472"/>
    </reaction>
    <physiologicalReaction direction="left-to-right" evidence="9">
        <dbReference type="Rhea" id="RHEA:41877"/>
    </physiologicalReaction>
</comment>
<comment type="catalytic activity">
    <reaction evidence="44">
        <text>3-oxooctanoyl-[ACP] + NADPH + H(+) = (3R)-hydroxyoctanoyl-[ACP] + NADP(+)</text>
        <dbReference type="Rhea" id="RHEA:41840"/>
        <dbReference type="Rhea" id="RHEA-COMP:9633"/>
        <dbReference type="Rhea" id="RHEA-COMP:9634"/>
        <dbReference type="ChEBI" id="CHEBI:15378"/>
        <dbReference type="ChEBI" id="CHEBI:57783"/>
        <dbReference type="ChEBI" id="CHEBI:58349"/>
        <dbReference type="ChEBI" id="CHEBI:78460"/>
        <dbReference type="ChEBI" id="CHEBI:78461"/>
    </reaction>
    <physiologicalReaction direction="left-to-right" evidence="44">
        <dbReference type="Rhea" id="RHEA:41841"/>
    </physiologicalReaction>
</comment>
<accession>A0A6J0BYH8</accession>
<comment type="catalytic activity">
    <reaction evidence="28">
        <text>acetyl-[ACP] + malonyl-[ACP] + H(+) = 3-oxobutanoyl-[ACP] + holo-[ACP] + CO2</text>
        <dbReference type="Rhea" id="RHEA:41800"/>
        <dbReference type="Rhea" id="RHEA-COMP:9621"/>
        <dbReference type="Rhea" id="RHEA-COMP:9623"/>
        <dbReference type="Rhea" id="RHEA-COMP:9625"/>
        <dbReference type="Rhea" id="RHEA-COMP:9685"/>
        <dbReference type="ChEBI" id="CHEBI:15378"/>
        <dbReference type="ChEBI" id="CHEBI:16526"/>
        <dbReference type="ChEBI" id="CHEBI:64479"/>
        <dbReference type="ChEBI" id="CHEBI:78446"/>
        <dbReference type="ChEBI" id="CHEBI:78449"/>
        <dbReference type="ChEBI" id="CHEBI:78450"/>
    </reaction>
    <physiologicalReaction direction="left-to-right" evidence="28">
        <dbReference type="Rhea" id="RHEA:41801"/>
    </physiologicalReaction>
</comment>
<evidence type="ECO:0000256" key="29">
    <source>
        <dbReference type="ARBA" id="ARBA00048051"/>
    </source>
</evidence>
<dbReference type="Pfam" id="PF21089">
    <property type="entry name" value="PKS_DH_N"/>
    <property type="match status" value="1"/>
</dbReference>
<dbReference type="SMART" id="SM00822">
    <property type="entry name" value="PKS_KR"/>
    <property type="match status" value="1"/>
</dbReference>
<dbReference type="InterPro" id="IPR050091">
    <property type="entry name" value="PKS_NRPS_Biosynth_Enz"/>
</dbReference>
<evidence type="ECO:0000256" key="18">
    <source>
        <dbReference type="ARBA" id="ARBA00047300"/>
    </source>
</evidence>
<dbReference type="CDD" id="cd08954">
    <property type="entry name" value="KR_1_FAS_SDR_x"/>
    <property type="match status" value="1"/>
</dbReference>
<comment type="catalytic activity">
    <reaction evidence="42">
        <text>3-oxododecanoyl-[ACP] + NADPH + H(+) = (3R)-hydroxydodecanoyl-[ACP] + NADP(+)</text>
        <dbReference type="Rhea" id="RHEA:41872"/>
        <dbReference type="Rhea" id="RHEA-COMP:9641"/>
        <dbReference type="Rhea" id="RHEA-COMP:9642"/>
        <dbReference type="ChEBI" id="CHEBI:15378"/>
        <dbReference type="ChEBI" id="CHEBI:57783"/>
        <dbReference type="ChEBI" id="CHEBI:58349"/>
        <dbReference type="ChEBI" id="CHEBI:78469"/>
        <dbReference type="ChEBI" id="CHEBI:78470"/>
    </reaction>
    <physiologicalReaction direction="left-to-right" evidence="42">
        <dbReference type="Rhea" id="RHEA:41873"/>
    </physiologicalReaction>
</comment>
<dbReference type="InterPro" id="IPR009081">
    <property type="entry name" value="PP-bd_ACP"/>
</dbReference>
<comment type="catalytic activity">
    <reaction evidence="21">
        <text>3-oxodecanoyl-[ACP] + NADPH + H(+) = (3R)-hydroxydecanoyl-[ACP] + NADP(+)</text>
        <dbReference type="Rhea" id="RHEA:41856"/>
        <dbReference type="Rhea" id="RHEA-COMP:9637"/>
        <dbReference type="Rhea" id="RHEA-COMP:9638"/>
        <dbReference type="ChEBI" id="CHEBI:15378"/>
        <dbReference type="ChEBI" id="CHEBI:57783"/>
        <dbReference type="ChEBI" id="CHEBI:58349"/>
        <dbReference type="ChEBI" id="CHEBI:78464"/>
        <dbReference type="ChEBI" id="CHEBI:78466"/>
    </reaction>
    <physiologicalReaction direction="left-to-right" evidence="21">
        <dbReference type="Rhea" id="RHEA:41857"/>
    </physiologicalReaction>
</comment>
<comment type="catalytic activity">
    <reaction evidence="32">
        <text>(2E)-octenoyl-[ACP] + NADPH + H(+) = octanoyl-[ACP] + NADP(+)</text>
        <dbReference type="Rhea" id="RHEA:41848"/>
        <dbReference type="Rhea" id="RHEA-COMP:9635"/>
        <dbReference type="Rhea" id="RHEA-COMP:9636"/>
        <dbReference type="ChEBI" id="CHEBI:15378"/>
        <dbReference type="ChEBI" id="CHEBI:57783"/>
        <dbReference type="ChEBI" id="CHEBI:58349"/>
        <dbReference type="ChEBI" id="CHEBI:78462"/>
        <dbReference type="ChEBI" id="CHEBI:78463"/>
    </reaction>
    <physiologicalReaction direction="left-to-right" evidence="32">
        <dbReference type="Rhea" id="RHEA:41849"/>
    </physiologicalReaction>
</comment>
<keyword evidence="4" id="KW-0808">Transferase</keyword>
<dbReference type="GO" id="GO:0004316">
    <property type="term" value="F:3-oxoacyl-[acyl-carrier-protein] reductase (NADPH) activity"/>
    <property type="evidence" value="ECO:0007669"/>
    <property type="project" value="UniProtKB-EC"/>
</dbReference>
<dbReference type="Pfam" id="PF02801">
    <property type="entry name" value="Ketoacyl-synt_C"/>
    <property type="match status" value="1"/>
</dbReference>
<evidence type="ECO:0000256" key="7">
    <source>
        <dbReference type="ARBA" id="ARBA00022990"/>
    </source>
</evidence>
<comment type="catalytic activity">
    <reaction evidence="8">
        <text>(3R)-hydroxyoctanoyl-[ACP] = (2E)-octenoyl-[ACP] + H2O</text>
        <dbReference type="Rhea" id="RHEA:41844"/>
        <dbReference type="Rhea" id="RHEA-COMP:9634"/>
        <dbReference type="Rhea" id="RHEA-COMP:9635"/>
        <dbReference type="ChEBI" id="CHEBI:15377"/>
        <dbReference type="ChEBI" id="CHEBI:78461"/>
        <dbReference type="ChEBI" id="CHEBI:78462"/>
    </reaction>
    <physiologicalReaction direction="left-to-right" evidence="8">
        <dbReference type="Rhea" id="RHEA:41845"/>
    </physiologicalReaction>
</comment>
<evidence type="ECO:0000256" key="36">
    <source>
        <dbReference type="ARBA" id="ARBA00048691"/>
    </source>
</evidence>
<evidence type="ECO:0000256" key="1">
    <source>
        <dbReference type="ARBA" id="ARBA00005189"/>
    </source>
</evidence>
<sequence>MRSNMPRKMENEQGDAVVISGIAGRFPKSNNLTQFRENLMNKVDLITDDDRRWNTDHPDIPRRAGKINNIEKFDARFFGVHFKEAHSMDPMARMLLEHTYEAIIDAGVHPGKLRGTNTGVFIGSCYSDTEITWVYSDSPVNGLGLLGCSRSMMANRISLWFGFKGPSYAVDSACSSSLFALDHAYKAIRTGQCDAAIVGGCHLCLHPFVTQQYFLLGTLSPDGRCKVFDAEGNGYCRSEAVSTIYLQKSKDAKRIYAQVVHVKTNCDGYKEEGITYPSIRMQRILLEQCYEECKVSPSDLAFLEAHGTGTKVGDPVEVSAVEKVFCPGRNTPLRIGSVKSNLGHSEPDSGLCSIAKVIIAMESGIIPPNIHYNRPREDIKALTTGRIQVITEPTPWNGGYVGVSSFGFGGCNAHVLLKSNPKEKVNNGVPNDDMPRLVVVSGCTEEAVTTLLDDLGIRPVDVEYVNLFHNIFTEEIPGHFYRGYTVLPPRGISENIKRSVQYYSSEKRPIWFVFSGMGSQWIGIGENLLMIPAFAKTVRKCDKVLKPHGVDIVSILTNKDPKSFDNIISSRVGITTIQIGFVDVLSSIGIVPDKVTGYLFGELGCAYADGCLTAEQAVLAAYFEGLIMAENYTAYGTTAVVGIDTVKLSSLCPPDINIVCRNGPESSIISGPEDSMRKIAEKLQAGNILVGNLLRSNIFSQSCTTERAGLQLLDYVQKVIPDPKPRRQKWLSAPDASRKSKSTSVWHFTDIYHTSKLLEPATVEDVSCFLPNNAITIEIAPVNFLDASLRDCGNQLVTNISLLKYENGIDVEDFLSAIGRMYEIGLSPQLSNLYPDIQYPVSRGTPMISPLIRWEHSEDWYVARVPKEEKLKTGRRVIDIDFGSEEFGWLLGHVVDGRHLIPGTGYLILIWQTLAMMEAKKYTEISVVFENVKFHRATTISKEHGVKLEIMIQRGSNAFEVTEGGTTVTTGFIRVVPHPAQERIKTNLLPNIAEELCLTSKDIYKEFNLRGYEQTGLFQGLKEASLGGTKGRITWANNWVAFLDNMMQLKFIGVNNRRFVLPISIRKLVIDCKTHLRHLDTMPDANKEFLVQYYKDLDAIVSGGIEIRGIGSTSIPRRKPVGDPVIEEHTFIAYRDGAKMELTVLIKIALQIAIENNFSNKVKTVELINNVDNISHGDLASPVIQEVLRDMPFIQMDLNIITPLNKFSDDASLSGIKIIESQKLSTEFDALLIIINGLFTSKRAEMVEKIQTATRPGGFILVREPLKTNVDSIRNTMSEITDVILEKRTSDELVILLRKRVQTFELTTVIKIRNDEFTWLTTLQAALKVASETKQRTQKQILILSEGDFESGLVGLLTCLLREPGGEVIRGLLIQDLRAPKFSLDNPLYSQQLKLGLTFNVLRPGNLWGSYRFLSLKPLALKPVYHAEVNQHTHGNLSTIKWIEGRIQPNAQHRDIVKIHYSSINFRDIMLVTGKLAVEVAEKTRQSQGSAIGFEFSGRDLNGRAVMGMIETGAMSNLCVCDRDLLWSVPDSWTLEDAATVPVAYGTAYYALMLSGKMKKGDKVLIHAGTGGVGQAAITLALHEGCEVFTTVGTPEKRVFIRKQFPQIDDDHVGNSRDTSFEQLILRKTRGRGVDIVLNSLAEEKLQASVRCLAPGGRFLEIGKFDLAANNPLGMEAFLKGISFHGILLDKIFTASSETKKKLVAMVDDGIKTGAVKPLVRTVFLMDQIETAFRYMSAGKYIGKVVVKTGDDDDGTRLPLALPRYNCSENGSYLILGGLGCFGLELADWLVLRGAKKLVLTSRKGIGTGYQRMRFHIWKNYGVKIVVVVGKDASIPEDCEAILKKATALGPVHAIFNLAVVLKDALFENQTVESFKEPFVAKARATEQLDKLSRTLCPQLKQFVVFSSVSCGRGTAGQTNYAMANSVMERICERRSAENLPGLAIQWGAIGDVGIAAEMGENYKELVTGGTLPQRIDSCLQELDGFLQQKSPIVSSMVVAKKTALTNGAEHIVDAIANIMGLKNMNSMCVHTPLPELGMDSIMAVEIKYTLEHEFNIFLTTSEIRHLNFAKLQDMSQRDSKKYGNRKKSPQQLDDSASIFQLLNILTVEGMSKNVCVPLMTTAEDARQVFILPGIEGACTIFKAIAGKLKSANTACLQYGPSSLNTTSIDEMADYLIPYVKARSMDRKKFLLVGYSYGSIVSIELARRLENEGFTGRLVMLDGSPDYVKTFLSSLTTKSEDELQTFVFLKIMDAVASFAVSKLTTELFSCRDWEEKIAAFTRNMPKNNLLNFTPEDQNTLCLGFYRRIKALLDYDCSNLLPIKSPVTLVRTRASSILFDTEDYGLKRLTQNKMKIYYAEGDHITMLNDDICAAAINEELALNVIPDSK</sequence>
<evidence type="ECO:0000256" key="9">
    <source>
        <dbReference type="ARBA" id="ARBA00023351"/>
    </source>
</evidence>
<comment type="catalytic activity">
    <reaction evidence="19">
        <text>hexanoyl-[ACP] + malonyl-[ACP] + H(+) = 3-oxooctanoyl-[ACP] + holo-[ACP] + CO2</text>
        <dbReference type="Rhea" id="RHEA:41836"/>
        <dbReference type="Rhea" id="RHEA-COMP:9623"/>
        <dbReference type="Rhea" id="RHEA-COMP:9632"/>
        <dbReference type="Rhea" id="RHEA-COMP:9633"/>
        <dbReference type="Rhea" id="RHEA-COMP:9685"/>
        <dbReference type="ChEBI" id="CHEBI:15378"/>
        <dbReference type="ChEBI" id="CHEBI:16526"/>
        <dbReference type="ChEBI" id="CHEBI:64479"/>
        <dbReference type="ChEBI" id="CHEBI:78449"/>
        <dbReference type="ChEBI" id="CHEBI:78459"/>
        <dbReference type="ChEBI" id="CHEBI:78460"/>
    </reaction>
    <physiologicalReaction direction="left-to-right" evidence="19">
        <dbReference type="Rhea" id="RHEA:41837"/>
    </physiologicalReaction>
</comment>
<dbReference type="Pfam" id="PF00550">
    <property type="entry name" value="PP-binding"/>
    <property type="match status" value="1"/>
</dbReference>
<dbReference type="InterPro" id="IPR013968">
    <property type="entry name" value="PKS_KR"/>
</dbReference>
<comment type="catalytic activity">
    <reaction evidence="47">
        <text>octanoyl-[ACP] + malonyl-[ACP] + H(+) = 3-oxodecanoyl-[ACP] + holo-[ACP] + CO2</text>
        <dbReference type="Rhea" id="RHEA:41852"/>
        <dbReference type="Rhea" id="RHEA-COMP:9623"/>
        <dbReference type="Rhea" id="RHEA-COMP:9636"/>
        <dbReference type="Rhea" id="RHEA-COMP:9637"/>
        <dbReference type="Rhea" id="RHEA-COMP:9685"/>
        <dbReference type="ChEBI" id="CHEBI:15378"/>
        <dbReference type="ChEBI" id="CHEBI:16526"/>
        <dbReference type="ChEBI" id="CHEBI:64479"/>
        <dbReference type="ChEBI" id="CHEBI:78449"/>
        <dbReference type="ChEBI" id="CHEBI:78463"/>
        <dbReference type="ChEBI" id="CHEBI:78464"/>
    </reaction>
    <physiologicalReaction direction="left-to-right" evidence="47">
        <dbReference type="Rhea" id="RHEA:41853"/>
    </physiologicalReaction>
</comment>
<dbReference type="InterPro" id="IPR057326">
    <property type="entry name" value="KR_dom"/>
</dbReference>
<dbReference type="GO" id="GO:0004312">
    <property type="term" value="F:fatty acid synthase activity"/>
    <property type="evidence" value="ECO:0007669"/>
    <property type="project" value="TreeGrafter"/>
</dbReference>
<evidence type="ECO:0000256" key="20">
    <source>
        <dbReference type="ARBA" id="ARBA00047400"/>
    </source>
</evidence>
<comment type="catalytic activity">
    <reaction evidence="29">
        <text>hexadecanoyl-[ACP] + malonyl-[ACP] + H(+) = 3-oxooctadecanoyl-[ACP] + holo-[ACP] + CO2</text>
        <dbReference type="Rhea" id="RHEA:41916"/>
        <dbReference type="Rhea" id="RHEA-COMP:9623"/>
        <dbReference type="Rhea" id="RHEA-COMP:9652"/>
        <dbReference type="Rhea" id="RHEA-COMP:9653"/>
        <dbReference type="Rhea" id="RHEA-COMP:9685"/>
        <dbReference type="ChEBI" id="CHEBI:15378"/>
        <dbReference type="ChEBI" id="CHEBI:16526"/>
        <dbReference type="ChEBI" id="CHEBI:64479"/>
        <dbReference type="ChEBI" id="CHEBI:78449"/>
        <dbReference type="ChEBI" id="CHEBI:78483"/>
        <dbReference type="ChEBI" id="CHEBI:78487"/>
    </reaction>
    <physiologicalReaction direction="left-to-right" evidence="29">
        <dbReference type="Rhea" id="RHEA:41917"/>
    </physiologicalReaction>
</comment>
<comment type="catalytic activity">
    <reaction evidence="23">
        <text>(2E)-butenoyl-[ACP] + NADPH + H(+) = butanoyl-[ACP] + NADP(+)</text>
        <dbReference type="Rhea" id="RHEA:41812"/>
        <dbReference type="Rhea" id="RHEA-COMP:9627"/>
        <dbReference type="Rhea" id="RHEA-COMP:9628"/>
        <dbReference type="ChEBI" id="CHEBI:15378"/>
        <dbReference type="ChEBI" id="CHEBI:57783"/>
        <dbReference type="ChEBI" id="CHEBI:58349"/>
        <dbReference type="ChEBI" id="CHEBI:78453"/>
        <dbReference type="ChEBI" id="CHEBI:78454"/>
    </reaction>
    <physiologicalReaction direction="left-to-right" evidence="23">
        <dbReference type="Rhea" id="RHEA:41813"/>
    </physiologicalReaction>
</comment>
<reference evidence="53" key="1">
    <citation type="submission" date="2025-08" db="UniProtKB">
        <authorList>
            <consortium name="RefSeq"/>
        </authorList>
    </citation>
    <scope>IDENTIFICATION</scope>
    <source>
        <tissue evidence="53">Thorax and Abdomen</tissue>
    </source>
</reference>
<dbReference type="KEGG" id="nlo:107223937"/>
<dbReference type="SMART" id="SM00827">
    <property type="entry name" value="PKS_AT"/>
    <property type="match status" value="1"/>
</dbReference>
<protein>
    <submittedName>
        <fullName evidence="53">Fatty acid synthase isoform X1</fullName>
    </submittedName>
</protein>
<evidence type="ECO:0000256" key="3">
    <source>
        <dbReference type="ARBA" id="ARBA00022553"/>
    </source>
</evidence>
<evidence type="ECO:0000256" key="39">
    <source>
        <dbReference type="ARBA" id="ARBA00049019"/>
    </source>
</evidence>
<evidence type="ECO:0000256" key="44">
    <source>
        <dbReference type="ARBA" id="ARBA00049422"/>
    </source>
</evidence>
<dbReference type="InterPro" id="IPR049900">
    <property type="entry name" value="PKS_mFAS_DH"/>
</dbReference>
<evidence type="ECO:0000256" key="16">
    <source>
        <dbReference type="ARBA" id="ARBA00023402"/>
    </source>
</evidence>
<dbReference type="InterPro" id="IPR049391">
    <property type="entry name" value="FAS_pseudo-KR"/>
</dbReference>
<evidence type="ECO:0000256" key="31">
    <source>
        <dbReference type="ARBA" id="ARBA00048289"/>
    </source>
</evidence>
<evidence type="ECO:0000256" key="21">
    <source>
        <dbReference type="ARBA" id="ARBA00047440"/>
    </source>
</evidence>
<evidence type="ECO:0000256" key="8">
    <source>
        <dbReference type="ARBA" id="ARBA00023332"/>
    </source>
</evidence>
<dbReference type="Pfam" id="PF00975">
    <property type="entry name" value="Thioesterase"/>
    <property type="match status" value="1"/>
</dbReference>
<evidence type="ECO:0000256" key="26">
    <source>
        <dbReference type="ARBA" id="ARBA00047897"/>
    </source>
</evidence>
<evidence type="ECO:0000256" key="27">
    <source>
        <dbReference type="ARBA" id="ARBA00047953"/>
    </source>
</evidence>
<dbReference type="GO" id="GO:0004313">
    <property type="term" value="F:[acyl-carrier-protein] S-acetyltransferase activity"/>
    <property type="evidence" value="ECO:0007669"/>
    <property type="project" value="UniProtKB-EC"/>
</dbReference>
<comment type="pathway">
    <text evidence="1">Lipid metabolism.</text>
</comment>
<dbReference type="InterPro" id="IPR014031">
    <property type="entry name" value="Ketoacyl_synth_C"/>
</dbReference>
<dbReference type="Gene3D" id="3.40.50.720">
    <property type="entry name" value="NAD(P)-binding Rossmann-like Domain"/>
    <property type="match status" value="1"/>
</dbReference>
<evidence type="ECO:0000256" key="6">
    <source>
        <dbReference type="ARBA" id="ARBA00022898"/>
    </source>
</evidence>
<dbReference type="Gene3D" id="3.90.180.10">
    <property type="entry name" value="Medium-chain alcohol dehydrogenases, catalytic domain"/>
    <property type="match status" value="1"/>
</dbReference>